<evidence type="ECO:0000259" key="2">
    <source>
        <dbReference type="PROSITE" id="PS50887"/>
    </source>
</evidence>
<dbReference type="GO" id="GO:0016301">
    <property type="term" value="F:kinase activity"/>
    <property type="evidence" value="ECO:0007669"/>
    <property type="project" value="UniProtKB-KW"/>
</dbReference>
<dbReference type="GeneID" id="68849516"/>
<feature type="domain" description="GGDEF" evidence="2">
    <location>
        <begin position="345"/>
        <end position="473"/>
    </location>
</feature>
<protein>
    <submittedName>
        <fullName evidence="3">Putative kinase/esterase</fullName>
    </submittedName>
</protein>
<dbReference type="Pfam" id="PF05228">
    <property type="entry name" value="CHASE4"/>
    <property type="match status" value="1"/>
</dbReference>
<accession>A0P262</accession>
<evidence type="ECO:0000313" key="4">
    <source>
        <dbReference type="Proteomes" id="UP000004848"/>
    </source>
</evidence>
<dbReference type="Gene3D" id="3.30.70.270">
    <property type="match status" value="1"/>
</dbReference>
<keyword evidence="1" id="KW-0472">Membrane</keyword>
<proteinExistence type="predicted"/>
<organism evidence="3 4">
    <name type="scientific">Roseibium aggregatum (strain ATCC 25650 / DSM 13394 / JCM 20685 / NBRC 16684 / NCIMB 2208 / IAM 12614 / B1)</name>
    <name type="common">Stappia aggregata</name>
    <dbReference type="NCBI Taxonomy" id="384765"/>
    <lineage>
        <taxon>Bacteria</taxon>
        <taxon>Pseudomonadati</taxon>
        <taxon>Pseudomonadota</taxon>
        <taxon>Alphaproteobacteria</taxon>
        <taxon>Hyphomicrobiales</taxon>
        <taxon>Stappiaceae</taxon>
        <taxon>Roseibium</taxon>
    </lineage>
</organism>
<dbReference type="InterPro" id="IPR029787">
    <property type="entry name" value="Nucleotide_cyclase"/>
</dbReference>
<comment type="caution">
    <text evidence="3">The sequence shown here is derived from an EMBL/GenBank/DDBJ whole genome shotgun (WGS) entry which is preliminary data.</text>
</comment>
<sequence length="490" mass="54370">MRYKPPIGHGSPPLQKAKGEAQAVEIRRLSKPFWVTVFISAVSLMVFVSFLSWMLDRHSIRSSEDIFTATLGDRADHLADITLEYGYWNDAVDNLVETLDLTWVREIFVDYMQEELHIEGIHLFDGNNQPKVHVVEGKIADVDLHSRYGPSMSVLIADARNTPKDEAPVPATGLVGTLEKLYLASAVLLTSYKEDNETSTDHVLVFARPVNALLLAEMAEKYHLPGLGLSGFPPAFWQAGFDVETVDRRHLGFFVWNPELAGFRILPLLAIGVLVVYLGMFFSARTFFHRAAETVRALAQAKHQAEKVKDLLANQVRSDPLTGLGNRRLLDEKLALLQDVKPLADGHALLYVDLDRFKDINDTYGHETGDVVLLYVAEALTGLANVDDTVVRLGGDEFVIVFGRARRERVLSTSRAIVEQLSRPVNLDGATYTFGASVGVAFSEKPSELLRKADVALYSAKRRGRAQVAVYSADLLDFRNVPIQSAAQPS</sequence>
<keyword evidence="3" id="KW-0418">Kinase</keyword>
<keyword evidence="1" id="KW-1133">Transmembrane helix</keyword>
<dbReference type="OrthoDB" id="9812260at2"/>
<gene>
    <name evidence="3" type="ORF">SIAM614_08494</name>
</gene>
<dbReference type="SMART" id="SM00267">
    <property type="entry name" value="GGDEF"/>
    <property type="match status" value="1"/>
</dbReference>
<dbReference type="RefSeq" id="WP_006939387.1">
    <property type="nucleotide sequence ID" value="NZ_AAUW01000025.1"/>
</dbReference>
<dbReference type="PROSITE" id="PS50887">
    <property type="entry name" value="GGDEF"/>
    <property type="match status" value="1"/>
</dbReference>
<dbReference type="CDD" id="cd01949">
    <property type="entry name" value="GGDEF"/>
    <property type="match status" value="1"/>
</dbReference>
<keyword evidence="1" id="KW-0812">Transmembrane</keyword>
<keyword evidence="3" id="KW-0808">Transferase</keyword>
<dbReference type="Pfam" id="PF00990">
    <property type="entry name" value="GGDEF"/>
    <property type="match status" value="1"/>
</dbReference>
<dbReference type="PANTHER" id="PTHR46663:SF2">
    <property type="entry name" value="GGDEF DOMAIN-CONTAINING PROTEIN"/>
    <property type="match status" value="1"/>
</dbReference>
<name>A0P262_ROSAI</name>
<feature type="transmembrane region" description="Helical" evidence="1">
    <location>
        <begin position="33"/>
        <end position="55"/>
    </location>
</feature>
<feature type="transmembrane region" description="Helical" evidence="1">
    <location>
        <begin position="265"/>
        <end position="284"/>
    </location>
</feature>
<dbReference type="SUPFAM" id="SSF55073">
    <property type="entry name" value="Nucleotide cyclase"/>
    <property type="match status" value="1"/>
</dbReference>
<dbReference type="Proteomes" id="UP000004848">
    <property type="component" value="Unassembled WGS sequence"/>
</dbReference>
<dbReference type="InterPro" id="IPR052163">
    <property type="entry name" value="DGC-Regulatory_Protein"/>
</dbReference>
<evidence type="ECO:0000313" key="3">
    <source>
        <dbReference type="EMBL" id="EAV40918.1"/>
    </source>
</evidence>
<dbReference type="EMBL" id="AAUW01000025">
    <property type="protein sequence ID" value="EAV40918.1"/>
    <property type="molecule type" value="Genomic_DNA"/>
</dbReference>
<dbReference type="AlphaFoldDB" id="A0P262"/>
<dbReference type="PANTHER" id="PTHR46663">
    <property type="entry name" value="DIGUANYLATE CYCLASE DGCT-RELATED"/>
    <property type="match status" value="1"/>
</dbReference>
<dbReference type="InterPro" id="IPR043128">
    <property type="entry name" value="Rev_trsase/Diguanyl_cyclase"/>
</dbReference>
<dbReference type="NCBIfam" id="TIGR00254">
    <property type="entry name" value="GGDEF"/>
    <property type="match status" value="1"/>
</dbReference>
<reference evidence="3 4" key="1">
    <citation type="submission" date="2006-05" db="EMBL/GenBank/DDBJ databases">
        <authorList>
            <person name="King G."/>
            <person name="Ferriera S."/>
            <person name="Johnson J."/>
            <person name="Kravitz S."/>
            <person name="Beeson K."/>
            <person name="Sutton G."/>
            <person name="Rogers Y.-H."/>
            <person name="Friedman R."/>
            <person name="Frazier M."/>
            <person name="Venter J.C."/>
        </authorList>
    </citation>
    <scope>NUCLEOTIDE SEQUENCE [LARGE SCALE GENOMIC DNA]</scope>
    <source>
        <strain evidence="4">ATCC 25650 / DSM 13394 / JCM 20685 / NBRC 16684 / NCIMB 2208 / IAM 12614 / B1</strain>
    </source>
</reference>
<dbReference type="InterPro" id="IPR000160">
    <property type="entry name" value="GGDEF_dom"/>
</dbReference>
<dbReference type="InterPro" id="IPR007892">
    <property type="entry name" value="CHASE4"/>
</dbReference>
<evidence type="ECO:0000256" key="1">
    <source>
        <dbReference type="SAM" id="Phobius"/>
    </source>
</evidence>
<dbReference type="eggNOG" id="COG5001">
    <property type="taxonomic scope" value="Bacteria"/>
</dbReference>